<keyword evidence="3" id="KW-0804">Transcription</keyword>
<protein>
    <submittedName>
        <fullName evidence="5">MerR-family transcriptional regulator</fullName>
    </submittedName>
</protein>
<evidence type="ECO:0000313" key="5">
    <source>
        <dbReference type="EMBL" id="BAG23033.1"/>
    </source>
</evidence>
<keyword evidence="2" id="KW-0238">DNA-binding</keyword>
<dbReference type="Proteomes" id="UP000001685">
    <property type="component" value="Chromosome"/>
</dbReference>
<dbReference type="PANTHER" id="PTHR30204">
    <property type="entry name" value="REDOX-CYCLING DRUG-SENSING TRANSCRIPTIONAL ACTIVATOR SOXR"/>
    <property type="match status" value="1"/>
</dbReference>
<dbReference type="GO" id="GO:0003700">
    <property type="term" value="F:DNA-binding transcription factor activity"/>
    <property type="evidence" value="ECO:0007669"/>
    <property type="project" value="InterPro"/>
</dbReference>
<evidence type="ECO:0000256" key="2">
    <source>
        <dbReference type="ARBA" id="ARBA00023125"/>
    </source>
</evidence>
<dbReference type="PANTHER" id="PTHR30204:SF94">
    <property type="entry name" value="HEAVY METAL-DEPENDENT TRANSCRIPTIONAL REGULATOR HI_0293-RELATED"/>
    <property type="match status" value="1"/>
</dbReference>
<evidence type="ECO:0000313" key="6">
    <source>
        <dbReference type="Proteomes" id="UP000001685"/>
    </source>
</evidence>
<keyword evidence="1" id="KW-0805">Transcription regulation</keyword>
<reference evidence="6" key="1">
    <citation type="journal article" date="2008" name="J. Bacteriol.">
        <title>Genome sequence of the streptomycin-producing microorganism Streptomyces griseus IFO 13350.</title>
        <authorList>
            <person name="Ohnishi Y."/>
            <person name="Ishikawa J."/>
            <person name="Hara H."/>
            <person name="Suzuki H."/>
            <person name="Ikenoya M."/>
            <person name="Ikeda H."/>
            <person name="Yamashita A."/>
            <person name="Hattori M."/>
            <person name="Horinouchi S."/>
        </authorList>
    </citation>
    <scope>NUCLEOTIDE SEQUENCE [LARGE SCALE GENOMIC DNA]</scope>
    <source>
        <strain evidence="6">JCM 4626 / NBRC 13350</strain>
    </source>
</reference>
<dbReference type="PROSITE" id="PS00552">
    <property type="entry name" value="HTH_MERR_1"/>
    <property type="match status" value="1"/>
</dbReference>
<dbReference type="SMART" id="SM00422">
    <property type="entry name" value="HTH_MERR"/>
    <property type="match status" value="1"/>
</dbReference>
<gene>
    <name evidence="5" type="ordered locus">SGR_6204</name>
</gene>
<dbReference type="InterPro" id="IPR000551">
    <property type="entry name" value="MerR-type_HTH_dom"/>
</dbReference>
<dbReference type="eggNOG" id="COG0789">
    <property type="taxonomic scope" value="Bacteria"/>
</dbReference>
<dbReference type="EMBL" id="AP009493">
    <property type="protein sequence ID" value="BAG23033.1"/>
    <property type="molecule type" value="Genomic_DNA"/>
</dbReference>
<dbReference type="RefSeq" id="WP_012381787.1">
    <property type="nucleotide sequence ID" value="NC_010572.1"/>
</dbReference>
<evidence type="ECO:0000256" key="3">
    <source>
        <dbReference type="ARBA" id="ARBA00023163"/>
    </source>
</evidence>
<dbReference type="GO" id="GO:0003677">
    <property type="term" value="F:DNA binding"/>
    <property type="evidence" value="ECO:0007669"/>
    <property type="project" value="UniProtKB-KW"/>
</dbReference>
<dbReference type="SUPFAM" id="SSF46955">
    <property type="entry name" value="Putative DNA-binding domain"/>
    <property type="match status" value="1"/>
</dbReference>
<organism evidence="5 6">
    <name type="scientific">Streptomyces griseus subsp. griseus (strain JCM 4626 / CBS 651.72 / NBRC 13350 / KCC S-0626 / ISP 5235)</name>
    <dbReference type="NCBI Taxonomy" id="455632"/>
    <lineage>
        <taxon>Bacteria</taxon>
        <taxon>Bacillati</taxon>
        <taxon>Actinomycetota</taxon>
        <taxon>Actinomycetes</taxon>
        <taxon>Kitasatosporales</taxon>
        <taxon>Streptomycetaceae</taxon>
        <taxon>Streptomyces</taxon>
    </lineage>
</organism>
<dbReference type="InterPro" id="IPR047057">
    <property type="entry name" value="MerR_fam"/>
</dbReference>
<dbReference type="HOGENOM" id="CLU_060077_4_3_11"/>
<dbReference type="PATRIC" id="fig|455632.4.peg.6362"/>
<evidence type="ECO:0000256" key="1">
    <source>
        <dbReference type="ARBA" id="ARBA00023015"/>
    </source>
</evidence>
<dbReference type="PROSITE" id="PS50937">
    <property type="entry name" value="HTH_MERR_2"/>
    <property type="match status" value="1"/>
</dbReference>
<dbReference type="Pfam" id="PF13411">
    <property type="entry name" value="MerR_1"/>
    <property type="match status" value="1"/>
</dbReference>
<dbReference type="KEGG" id="sgr:SGR_6204"/>
<dbReference type="InterPro" id="IPR009061">
    <property type="entry name" value="DNA-bd_dom_put_sf"/>
</dbReference>
<evidence type="ECO:0000259" key="4">
    <source>
        <dbReference type="PROSITE" id="PS50937"/>
    </source>
</evidence>
<proteinExistence type="predicted"/>
<feature type="domain" description="HTH merR-type" evidence="4">
    <location>
        <begin position="1"/>
        <end position="68"/>
    </location>
</feature>
<name>B1W4L6_STRGG</name>
<sequence>MRIGDAAAAVGLTPRALRYYEERGLFTARRSRVGHREYGAEDLDRLRAVRELLDAGLTIRDVESLVPVLDGRPPEVGPATGDGGAGGCPVENVTLRRLDGLDQAIERLTALRGRLAHALDHRFGDGFRTAVARQPRETPVDRAA</sequence>
<accession>B1W4L6</accession>
<dbReference type="AlphaFoldDB" id="B1W4L6"/>
<dbReference type="Gene3D" id="1.10.1660.10">
    <property type="match status" value="1"/>
</dbReference>
<dbReference type="PRINTS" id="PR00040">
    <property type="entry name" value="HTHMERR"/>
</dbReference>